<evidence type="ECO:0000256" key="1">
    <source>
        <dbReference type="ARBA" id="ARBA00023015"/>
    </source>
</evidence>
<dbReference type="InterPro" id="IPR041347">
    <property type="entry name" value="MftR_C"/>
</dbReference>
<dbReference type="Gene3D" id="1.10.10.60">
    <property type="entry name" value="Homeodomain-like"/>
    <property type="match status" value="1"/>
</dbReference>
<feature type="domain" description="HTH tetR-type" evidence="5">
    <location>
        <begin position="13"/>
        <end position="73"/>
    </location>
</feature>
<keyword evidence="7" id="KW-1185">Reference proteome</keyword>
<evidence type="ECO:0000256" key="2">
    <source>
        <dbReference type="ARBA" id="ARBA00023125"/>
    </source>
</evidence>
<dbReference type="PANTHER" id="PTHR30055">
    <property type="entry name" value="HTH-TYPE TRANSCRIPTIONAL REGULATOR RUTR"/>
    <property type="match status" value="1"/>
</dbReference>
<name>A0A5A7SHC0_9NOCA</name>
<dbReference type="GO" id="GO:0003700">
    <property type="term" value="F:DNA-binding transcription factor activity"/>
    <property type="evidence" value="ECO:0007669"/>
    <property type="project" value="TreeGrafter"/>
</dbReference>
<dbReference type="InterPro" id="IPR009057">
    <property type="entry name" value="Homeodomain-like_sf"/>
</dbReference>
<dbReference type="PANTHER" id="PTHR30055:SF238">
    <property type="entry name" value="MYCOFACTOCIN BIOSYNTHESIS TRANSCRIPTIONAL REGULATOR MFTR-RELATED"/>
    <property type="match status" value="1"/>
</dbReference>
<evidence type="ECO:0000313" key="6">
    <source>
        <dbReference type="EMBL" id="KAA0024552.1"/>
    </source>
</evidence>
<reference evidence="6 7" key="1">
    <citation type="submission" date="2019-07" db="EMBL/GenBank/DDBJ databases">
        <title>Rhodococcus cavernicolus sp. nov., isolated from a cave.</title>
        <authorList>
            <person name="Lee S.D."/>
        </authorList>
    </citation>
    <scope>NUCLEOTIDE SEQUENCE [LARGE SCALE GENOMIC DNA]</scope>
    <source>
        <strain evidence="6 7">C1-24</strain>
    </source>
</reference>
<dbReference type="Proteomes" id="UP000322244">
    <property type="component" value="Unassembled WGS sequence"/>
</dbReference>
<dbReference type="GO" id="GO:0000976">
    <property type="term" value="F:transcription cis-regulatory region binding"/>
    <property type="evidence" value="ECO:0007669"/>
    <property type="project" value="TreeGrafter"/>
</dbReference>
<dbReference type="Pfam" id="PF00440">
    <property type="entry name" value="TetR_N"/>
    <property type="match status" value="1"/>
</dbReference>
<dbReference type="PROSITE" id="PS50977">
    <property type="entry name" value="HTH_TETR_2"/>
    <property type="match status" value="1"/>
</dbReference>
<dbReference type="RefSeq" id="WP_149428327.1">
    <property type="nucleotide sequence ID" value="NZ_VLNY01000001.1"/>
</dbReference>
<dbReference type="SUPFAM" id="SSF46689">
    <property type="entry name" value="Homeodomain-like"/>
    <property type="match status" value="1"/>
</dbReference>
<sequence>MITESGLRDRKKAATRAALSEAAVRLSAQRGFESVTAEAIASEAGVSTRTFHNYFASKEDAVLSQVESSVQEWVELLRARPEGEPIWDSLQHLAMGIVSDPERSLEEMRAVSQLIEESPALMAKKLQMHDNVNRTFGEAIAARTGTDIDIDLFPNLLMVAVGGAVKTVLELALSGNVAGRTPQELMTEAFDQLRSGLPQVQSLPQPKN</sequence>
<dbReference type="EMBL" id="VLNY01000001">
    <property type="protein sequence ID" value="KAA0024552.1"/>
    <property type="molecule type" value="Genomic_DNA"/>
</dbReference>
<feature type="DNA-binding region" description="H-T-H motif" evidence="4">
    <location>
        <begin position="36"/>
        <end position="55"/>
    </location>
</feature>
<dbReference type="PROSITE" id="PS01081">
    <property type="entry name" value="HTH_TETR_1"/>
    <property type="match status" value="1"/>
</dbReference>
<dbReference type="PRINTS" id="PR00455">
    <property type="entry name" value="HTHTETR"/>
</dbReference>
<dbReference type="InterPro" id="IPR001647">
    <property type="entry name" value="HTH_TetR"/>
</dbReference>
<accession>A0A5A7SHC0</accession>
<evidence type="ECO:0000259" key="5">
    <source>
        <dbReference type="PROSITE" id="PS50977"/>
    </source>
</evidence>
<dbReference type="AlphaFoldDB" id="A0A5A7SHC0"/>
<proteinExistence type="predicted"/>
<dbReference type="OrthoDB" id="8688418at2"/>
<dbReference type="InterPro" id="IPR023772">
    <property type="entry name" value="DNA-bd_HTH_TetR-type_CS"/>
</dbReference>
<evidence type="ECO:0000256" key="4">
    <source>
        <dbReference type="PROSITE-ProRule" id="PRU00335"/>
    </source>
</evidence>
<keyword evidence="2 4" id="KW-0238">DNA-binding</keyword>
<protein>
    <submittedName>
        <fullName evidence="6">TetR family transcriptional regulator</fullName>
    </submittedName>
</protein>
<dbReference type="InterPro" id="IPR050109">
    <property type="entry name" value="HTH-type_TetR-like_transc_reg"/>
</dbReference>
<dbReference type="Pfam" id="PF17754">
    <property type="entry name" value="TetR_C_14"/>
    <property type="match status" value="1"/>
</dbReference>
<organism evidence="6 7">
    <name type="scientific">Antrihabitans cavernicola</name>
    <dbReference type="NCBI Taxonomy" id="2495913"/>
    <lineage>
        <taxon>Bacteria</taxon>
        <taxon>Bacillati</taxon>
        <taxon>Actinomycetota</taxon>
        <taxon>Actinomycetes</taxon>
        <taxon>Mycobacteriales</taxon>
        <taxon>Nocardiaceae</taxon>
        <taxon>Antrihabitans</taxon>
    </lineage>
</organism>
<dbReference type="Gene3D" id="1.10.357.10">
    <property type="entry name" value="Tetracycline Repressor, domain 2"/>
    <property type="match status" value="1"/>
</dbReference>
<keyword evidence="3" id="KW-0804">Transcription</keyword>
<keyword evidence="1" id="KW-0805">Transcription regulation</keyword>
<comment type="caution">
    <text evidence="6">The sequence shown here is derived from an EMBL/GenBank/DDBJ whole genome shotgun (WGS) entry which is preliminary data.</text>
</comment>
<evidence type="ECO:0000313" key="7">
    <source>
        <dbReference type="Proteomes" id="UP000322244"/>
    </source>
</evidence>
<evidence type="ECO:0000256" key="3">
    <source>
        <dbReference type="ARBA" id="ARBA00023163"/>
    </source>
</evidence>
<gene>
    <name evidence="6" type="ORF">FOY51_00900</name>
</gene>